<dbReference type="Proteomes" id="UP000297403">
    <property type="component" value="Unassembled WGS sequence"/>
</dbReference>
<evidence type="ECO:0000256" key="2">
    <source>
        <dbReference type="SAM" id="Phobius"/>
    </source>
</evidence>
<comment type="caution">
    <text evidence="3">The sequence shown here is derived from an EMBL/GenBank/DDBJ whole genome shotgun (WGS) entry which is preliminary data.</text>
</comment>
<feature type="compositionally biased region" description="Basic and acidic residues" evidence="1">
    <location>
        <begin position="105"/>
        <end position="114"/>
    </location>
</feature>
<feature type="region of interest" description="Disordered" evidence="1">
    <location>
        <begin position="71"/>
        <end position="114"/>
    </location>
</feature>
<dbReference type="EMBL" id="SOFY01000057">
    <property type="protein sequence ID" value="TFC45604.1"/>
    <property type="molecule type" value="Genomic_DNA"/>
</dbReference>
<sequence>MKAVPTWLSYSVLRVLLFAVPLAVLLTLQFEWWLATGLAALIGVSLSYILLRKPREKVALDLYQARHPEKDVIHPDAASEDASLDRAEAAAASESSRVQASESPKASERERQAE</sequence>
<accession>A0AAQ2C5K5</accession>
<protein>
    <submittedName>
        <fullName evidence="3">DUF4229 domain-containing protein</fullName>
    </submittedName>
</protein>
<keyword evidence="2" id="KW-0472">Membrane</keyword>
<reference evidence="3 4" key="1">
    <citation type="submission" date="2019-03" db="EMBL/GenBank/DDBJ databases">
        <title>Genomics of glacier-inhabiting Cryobacterium strains.</title>
        <authorList>
            <person name="Liu Q."/>
            <person name="Xin Y.-H."/>
        </authorList>
    </citation>
    <scope>NUCLEOTIDE SEQUENCE [LARGE SCALE GENOMIC DNA]</scope>
    <source>
        <strain evidence="4">TMT1-22</strain>
    </source>
</reference>
<evidence type="ECO:0000256" key="1">
    <source>
        <dbReference type="SAM" id="MobiDB-lite"/>
    </source>
</evidence>
<evidence type="ECO:0000313" key="3">
    <source>
        <dbReference type="EMBL" id="TFC45604.1"/>
    </source>
</evidence>
<keyword evidence="2" id="KW-0812">Transmembrane</keyword>
<keyword evidence="4" id="KW-1185">Reference proteome</keyword>
<name>A0AAQ2C5K5_9MICO</name>
<proteinExistence type="predicted"/>
<dbReference type="RefSeq" id="WP_134451555.1">
    <property type="nucleotide sequence ID" value="NZ_SOFY01000057.1"/>
</dbReference>
<dbReference type="AlphaFoldDB" id="A0AAQ2C5K5"/>
<feature type="compositionally biased region" description="Low complexity" evidence="1">
    <location>
        <begin position="89"/>
        <end position="103"/>
    </location>
</feature>
<evidence type="ECO:0000313" key="4">
    <source>
        <dbReference type="Proteomes" id="UP000297403"/>
    </source>
</evidence>
<keyword evidence="2" id="KW-1133">Transmembrane helix</keyword>
<gene>
    <name evidence="3" type="ORF">E3O49_10555</name>
</gene>
<dbReference type="Pfam" id="PF14012">
    <property type="entry name" value="DUF4229"/>
    <property type="match status" value="1"/>
</dbReference>
<feature type="transmembrane region" description="Helical" evidence="2">
    <location>
        <begin position="7"/>
        <end position="26"/>
    </location>
</feature>
<dbReference type="InterPro" id="IPR025323">
    <property type="entry name" value="DUF4229"/>
</dbReference>
<feature type="transmembrane region" description="Helical" evidence="2">
    <location>
        <begin position="32"/>
        <end position="51"/>
    </location>
</feature>
<organism evidence="3 4">
    <name type="scientific">Cryobacterium shii</name>
    <dbReference type="NCBI Taxonomy" id="1259235"/>
    <lineage>
        <taxon>Bacteria</taxon>
        <taxon>Bacillati</taxon>
        <taxon>Actinomycetota</taxon>
        <taxon>Actinomycetes</taxon>
        <taxon>Micrococcales</taxon>
        <taxon>Microbacteriaceae</taxon>
        <taxon>Cryobacterium</taxon>
    </lineage>
</organism>